<keyword evidence="3" id="KW-0547">Nucleotide-binding</keyword>
<dbReference type="Pfam" id="PF26305">
    <property type="entry name" value="CD_NTase_C"/>
    <property type="match status" value="1"/>
</dbReference>
<keyword evidence="4" id="KW-0051">Antiviral defense</keyword>
<dbReference type="EMBL" id="CP134853">
    <property type="protein sequence ID" value="WNL27664.1"/>
    <property type="molecule type" value="Genomic_DNA"/>
</dbReference>
<dbReference type="CDD" id="cd05400">
    <property type="entry name" value="NT_2-5OAS_ClassI-CCAase"/>
    <property type="match status" value="1"/>
</dbReference>
<dbReference type="InterPro" id="IPR006116">
    <property type="entry name" value="NT_2-5OAS_ClassI-CCAase"/>
</dbReference>
<evidence type="ECO:0000259" key="5">
    <source>
        <dbReference type="Pfam" id="PF26305"/>
    </source>
</evidence>
<name>A0AA96IES8_9BACT</name>
<accession>A0AA96IES8</accession>
<dbReference type="SUPFAM" id="SSF81301">
    <property type="entry name" value="Nucleotidyltransferase"/>
    <property type="match status" value="1"/>
</dbReference>
<keyword evidence="1" id="KW-0808">Transferase</keyword>
<dbReference type="InterPro" id="IPR058909">
    <property type="entry name" value="CD_NTase_C"/>
</dbReference>
<dbReference type="GO" id="GO:0051607">
    <property type="term" value="P:defense response to virus"/>
    <property type="evidence" value="ECO:0007669"/>
    <property type="project" value="UniProtKB-KW"/>
</dbReference>
<feature type="domain" description="cGAS/DncV-like nucleotidyltransferase C-terminal helical" evidence="5">
    <location>
        <begin position="184"/>
        <end position="299"/>
    </location>
</feature>
<keyword evidence="2" id="KW-0548">Nucleotidyltransferase</keyword>
<evidence type="ECO:0000256" key="3">
    <source>
        <dbReference type="ARBA" id="ARBA00022741"/>
    </source>
</evidence>
<reference evidence="6" key="1">
    <citation type="submission" date="2023-09" db="EMBL/GenBank/DDBJ databases">
        <title>Arcobacter tbilisiensis sp. nov. isolated from chicken meat in Tbilisi, Georgia.</title>
        <authorList>
            <person name="Matthias R."/>
            <person name="Zautner A.E."/>
        </authorList>
    </citation>
    <scope>NUCLEOTIDE SEQUENCE</scope>
    <source>
        <strain evidence="6">LEO 49</strain>
    </source>
</reference>
<proteinExistence type="predicted"/>
<dbReference type="Gene3D" id="3.30.460.10">
    <property type="entry name" value="Beta Polymerase, domain 2"/>
    <property type="match status" value="1"/>
</dbReference>
<gene>
    <name evidence="6" type="ORF">RMQ65_10300</name>
</gene>
<dbReference type="GO" id="GO:0016779">
    <property type="term" value="F:nucleotidyltransferase activity"/>
    <property type="evidence" value="ECO:0007669"/>
    <property type="project" value="InterPro"/>
</dbReference>
<evidence type="ECO:0000256" key="2">
    <source>
        <dbReference type="ARBA" id="ARBA00022695"/>
    </source>
</evidence>
<protein>
    <submittedName>
        <fullName evidence="6">Nucleotidyltransferase</fullName>
    </submittedName>
</protein>
<evidence type="ECO:0000313" key="6">
    <source>
        <dbReference type="EMBL" id="WNL27664.1"/>
    </source>
</evidence>
<sequence>MIFLISKDKMFMILEEKLIRWTKPSSETEQEKQERIERMIREAISSHNAFDNSSLTVFTKGSYANNTNVKLDSDVDIAVECTEVIYWEKSEDYNYKGGSPYTGIWTPQKLRDELILALKSKFPKQIDTSGSTAIQINSSSARVNADVVPCFSYKYYTKFSDVKGTKIFKTDGSKAVNYPMQQLENGIEKNNRTNRLYKRAVRILKRTANEMSKNGIFKEIPSYFVECLVYNCPDSLFESSTWIERIKNLLICIYNNTKNEEPKENRWLEVNASFYLFYPKQKWTRKDAEEFAIASWKYLGFK</sequence>
<evidence type="ECO:0000256" key="4">
    <source>
        <dbReference type="ARBA" id="ARBA00023118"/>
    </source>
</evidence>
<organism evidence="6">
    <name type="scientific">Arcobacter sp. AZ-2023</name>
    <dbReference type="NCBI Taxonomy" id="3074453"/>
    <lineage>
        <taxon>Bacteria</taxon>
        <taxon>Pseudomonadati</taxon>
        <taxon>Campylobacterota</taxon>
        <taxon>Epsilonproteobacteria</taxon>
        <taxon>Campylobacterales</taxon>
        <taxon>Arcobacteraceae</taxon>
        <taxon>Arcobacter</taxon>
    </lineage>
</organism>
<dbReference type="InterPro" id="IPR043519">
    <property type="entry name" value="NT_sf"/>
</dbReference>
<dbReference type="AlphaFoldDB" id="A0AA96IES8"/>
<evidence type="ECO:0000256" key="1">
    <source>
        <dbReference type="ARBA" id="ARBA00022679"/>
    </source>
</evidence>